<gene>
    <name evidence="2" type="ORF">QL104_19795</name>
</gene>
<evidence type="ECO:0000256" key="1">
    <source>
        <dbReference type="SAM" id="MobiDB-lite"/>
    </source>
</evidence>
<proteinExistence type="predicted"/>
<keyword evidence="3" id="KW-1185">Reference proteome</keyword>
<sequence>MARRSRMRGDFKLRRTLRNIHKTMDNELRPAMARAAARILGSQQQLIPKDTGAAAAALRVYVSSSGLDAQIGIRGKRDNQRFFYLRFIEYGTKGYSGTLYQRADSNAVGGVHTNNRDKSQLRGRRNALRQRDTKNKSDGEHFFGKYPDIPARPAHPWLRPSMHVNREFVLADIQEAVSQTLRKASQGAGNG</sequence>
<name>A0ABY9NDJ6_9PSED</name>
<dbReference type="InterPro" id="IPR010064">
    <property type="entry name" value="HK97-gp10_tail"/>
</dbReference>
<reference evidence="2 3" key="1">
    <citation type="journal article" date="2023" name="Access Microbiol">
        <title>The genome of a steinernematid-associated Pseudomonas piscis bacterium encodes the biosynthesis of insect toxins.</title>
        <authorList>
            <person name="Awori R.M."/>
            <person name="Hendre P."/>
            <person name="Amugune N.O."/>
        </authorList>
    </citation>
    <scope>NUCLEOTIDE SEQUENCE [LARGE SCALE GENOMIC DNA]</scope>
    <source>
        <strain evidence="2 3">75</strain>
    </source>
</reference>
<evidence type="ECO:0000313" key="3">
    <source>
        <dbReference type="Proteomes" id="UP001237292"/>
    </source>
</evidence>
<accession>A0ABY9NDJ6</accession>
<evidence type="ECO:0000313" key="2">
    <source>
        <dbReference type="EMBL" id="WMN15602.1"/>
    </source>
</evidence>
<dbReference type="Proteomes" id="UP001237292">
    <property type="component" value="Chromosome"/>
</dbReference>
<organism evidence="2 3">
    <name type="scientific">Pseudomonas piscis</name>
    <dbReference type="NCBI Taxonomy" id="2614538"/>
    <lineage>
        <taxon>Bacteria</taxon>
        <taxon>Pseudomonadati</taxon>
        <taxon>Pseudomonadota</taxon>
        <taxon>Gammaproteobacteria</taxon>
        <taxon>Pseudomonadales</taxon>
        <taxon>Pseudomonadaceae</taxon>
        <taxon>Pseudomonas</taxon>
    </lineage>
</organism>
<feature type="compositionally biased region" description="Basic and acidic residues" evidence="1">
    <location>
        <begin position="129"/>
        <end position="143"/>
    </location>
</feature>
<dbReference type="NCBIfam" id="TIGR01725">
    <property type="entry name" value="phge_HK97_gp10"/>
    <property type="match status" value="1"/>
</dbReference>
<dbReference type="EMBL" id="CP133164">
    <property type="protein sequence ID" value="WMN15602.1"/>
    <property type="molecule type" value="Genomic_DNA"/>
</dbReference>
<protein>
    <submittedName>
        <fullName evidence="2">HK97 gp10 family phage protein</fullName>
    </submittedName>
</protein>
<dbReference type="RefSeq" id="WP_282877614.1">
    <property type="nucleotide sequence ID" value="NZ_CP133164.1"/>
</dbReference>
<feature type="region of interest" description="Disordered" evidence="1">
    <location>
        <begin position="108"/>
        <end position="146"/>
    </location>
</feature>